<accession>A0ACD5TFJ4</accession>
<reference evidence="1" key="2">
    <citation type="submission" date="2025-09" db="UniProtKB">
        <authorList>
            <consortium name="EnsemblPlants"/>
        </authorList>
    </citation>
    <scope>IDENTIFICATION</scope>
</reference>
<keyword evidence="2" id="KW-1185">Reference proteome</keyword>
<evidence type="ECO:0000313" key="2">
    <source>
        <dbReference type="Proteomes" id="UP001732700"/>
    </source>
</evidence>
<organism evidence="1 2">
    <name type="scientific">Avena sativa</name>
    <name type="common">Oat</name>
    <dbReference type="NCBI Taxonomy" id="4498"/>
    <lineage>
        <taxon>Eukaryota</taxon>
        <taxon>Viridiplantae</taxon>
        <taxon>Streptophyta</taxon>
        <taxon>Embryophyta</taxon>
        <taxon>Tracheophyta</taxon>
        <taxon>Spermatophyta</taxon>
        <taxon>Magnoliopsida</taxon>
        <taxon>Liliopsida</taxon>
        <taxon>Poales</taxon>
        <taxon>Poaceae</taxon>
        <taxon>BOP clade</taxon>
        <taxon>Pooideae</taxon>
        <taxon>Poodae</taxon>
        <taxon>Poeae</taxon>
        <taxon>Poeae Chloroplast Group 1 (Aveneae type)</taxon>
        <taxon>Aveninae</taxon>
        <taxon>Avena</taxon>
    </lineage>
</organism>
<name>A0ACD5TFJ4_AVESA</name>
<protein>
    <submittedName>
        <fullName evidence="1">Uncharacterized protein</fullName>
    </submittedName>
</protein>
<dbReference type="EnsemblPlants" id="AVESA.00010b.r2.1AG0044170.1">
    <property type="protein sequence ID" value="AVESA.00010b.r2.1AG0044170.1.CDS.1"/>
    <property type="gene ID" value="AVESA.00010b.r2.1AG0044170"/>
</dbReference>
<sequence length="171" mass="19727">METRGWEKCSFLVGQIVCDCSLASLFWDLYSICNEPTATVAEVVVGDEIRLSFRLCFSSPMMCRWLELCRLLGPISLSCCMDKPVWSLAACGQYSAKTFYRRVNDGGVRMPHLAAIWKIQIPGQVQVFLWLLAQNRLLTRENLAKRRNMSDQTCLFCLEIETNHHLFFDCW</sequence>
<dbReference type="Proteomes" id="UP001732700">
    <property type="component" value="Chromosome 1A"/>
</dbReference>
<reference evidence="1" key="1">
    <citation type="submission" date="2021-05" db="EMBL/GenBank/DDBJ databases">
        <authorList>
            <person name="Scholz U."/>
            <person name="Mascher M."/>
            <person name="Fiebig A."/>
        </authorList>
    </citation>
    <scope>NUCLEOTIDE SEQUENCE [LARGE SCALE GENOMIC DNA]</scope>
</reference>
<evidence type="ECO:0000313" key="1">
    <source>
        <dbReference type="EnsemblPlants" id="AVESA.00010b.r2.1AG0044170.1.CDS.1"/>
    </source>
</evidence>
<proteinExistence type="predicted"/>